<dbReference type="AlphaFoldDB" id="A0A327ZUW2"/>
<gene>
    <name evidence="1" type="ORF">BHU61_01245</name>
</gene>
<sequence length="29" mass="3246">MKVIPVYPFAKQVMTNDSKYDDILATAGE</sequence>
<organism evidence="1 2">
    <name type="scientific">Macrococcus epidermidis</name>
    <dbReference type="NCBI Taxonomy" id="1902580"/>
    <lineage>
        <taxon>Bacteria</taxon>
        <taxon>Bacillati</taxon>
        <taxon>Bacillota</taxon>
        <taxon>Bacilli</taxon>
        <taxon>Bacillales</taxon>
        <taxon>Staphylococcaceae</taxon>
        <taxon>Macrococcus</taxon>
    </lineage>
</organism>
<keyword evidence="2" id="KW-1185">Reference proteome</keyword>
<accession>A0A327ZUW2</accession>
<protein>
    <submittedName>
        <fullName evidence="1">Uncharacterized protein</fullName>
    </submittedName>
</protein>
<comment type="caution">
    <text evidence="1">The sequence shown here is derived from an EMBL/GenBank/DDBJ whole genome shotgun (WGS) entry which is preliminary data.</text>
</comment>
<reference evidence="1 2" key="1">
    <citation type="journal article" date="2018" name="Front. Microbiol.">
        <title>Description and Comparative Genomics of Macrococcus caseolyticus subsp. hominis subsp. nov., Macrococcus goetzii sp. nov., Macrococcus epidermidis sp. nov., and Macrococcus bohemicus sp. nov., Novel Macrococci From Human Clinical Material With Virulence Potential and Suspected Uptake of Foreign DNA by Natural Transformation.</title>
        <authorList>
            <person name="Maslanova I."/>
            <person name="Wertheimer Z."/>
            <person name="Sedlacek I."/>
            <person name="Svec P."/>
            <person name="Indrakova A."/>
            <person name="Kovarovic V."/>
            <person name="Schumann P."/>
            <person name="Sproer C."/>
            <person name="Kralova S."/>
            <person name="Sedo O."/>
            <person name="Kristofova L."/>
            <person name="Vrbovska V."/>
            <person name="Fuzik T."/>
            <person name="Petras P."/>
            <person name="Zdrahal Z."/>
            <person name="Ruzickova V."/>
            <person name="Doskar J."/>
            <person name="Pantucek R."/>
        </authorList>
    </citation>
    <scope>NUCLEOTIDE SEQUENCE [LARGE SCALE GENOMIC DNA]</scope>
    <source>
        <strain evidence="1 2">01/688</strain>
    </source>
</reference>
<evidence type="ECO:0000313" key="2">
    <source>
        <dbReference type="Proteomes" id="UP000249808"/>
    </source>
</evidence>
<proteinExistence type="predicted"/>
<dbReference type="EMBL" id="PZJH01000001">
    <property type="protein sequence ID" value="RAK46101.1"/>
    <property type="molecule type" value="Genomic_DNA"/>
</dbReference>
<name>A0A327ZUW2_9STAP</name>
<evidence type="ECO:0000313" key="1">
    <source>
        <dbReference type="EMBL" id="RAK46101.1"/>
    </source>
</evidence>
<dbReference type="Proteomes" id="UP000249808">
    <property type="component" value="Unassembled WGS sequence"/>
</dbReference>